<dbReference type="InterPro" id="IPR001841">
    <property type="entry name" value="Znf_RING"/>
</dbReference>
<dbReference type="InterPro" id="IPR013320">
    <property type="entry name" value="ConA-like_dom_sf"/>
</dbReference>
<evidence type="ECO:0000256" key="2">
    <source>
        <dbReference type="ARBA" id="ARBA00004496"/>
    </source>
</evidence>
<dbReference type="InterPro" id="IPR043136">
    <property type="entry name" value="B30.2/SPRY_sf"/>
</dbReference>
<feature type="domain" description="RING-type" evidence="18">
    <location>
        <begin position="37"/>
        <end position="78"/>
    </location>
</feature>
<evidence type="ECO:0000313" key="22">
    <source>
        <dbReference type="RefSeq" id="XP_072844812.1"/>
    </source>
</evidence>
<dbReference type="Proteomes" id="UP001652642">
    <property type="component" value="Chromosome 2"/>
</dbReference>
<organism evidence="21 22">
    <name type="scientific">Pogona vitticeps</name>
    <name type="common">central bearded dragon</name>
    <dbReference type="NCBI Taxonomy" id="103695"/>
    <lineage>
        <taxon>Eukaryota</taxon>
        <taxon>Metazoa</taxon>
        <taxon>Chordata</taxon>
        <taxon>Craniata</taxon>
        <taxon>Vertebrata</taxon>
        <taxon>Euteleostomi</taxon>
        <taxon>Lepidosauria</taxon>
        <taxon>Squamata</taxon>
        <taxon>Bifurcata</taxon>
        <taxon>Unidentata</taxon>
        <taxon>Episquamata</taxon>
        <taxon>Toxicofera</taxon>
        <taxon>Iguania</taxon>
        <taxon>Acrodonta</taxon>
        <taxon>Agamidae</taxon>
        <taxon>Amphibolurinae</taxon>
        <taxon>Pogona</taxon>
    </lineage>
</organism>
<dbReference type="PRINTS" id="PR01406">
    <property type="entry name" value="BBOXZNFINGER"/>
</dbReference>
<dbReference type="Gene3D" id="3.30.160.60">
    <property type="entry name" value="Classic Zinc Finger"/>
    <property type="match status" value="1"/>
</dbReference>
<evidence type="ECO:0000256" key="6">
    <source>
        <dbReference type="ARBA" id="ARBA00012483"/>
    </source>
</evidence>
<evidence type="ECO:0000256" key="10">
    <source>
        <dbReference type="ARBA" id="ARBA00022723"/>
    </source>
</evidence>
<dbReference type="GeneID" id="110070410"/>
<keyword evidence="9" id="KW-0800">Toxin</keyword>
<accession>A0ABM5FHD4</accession>
<evidence type="ECO:0000256" key="16">
    <source>
        <dbReference type="PROSITE-ProRule" id="PRU00024"/>
    </source>
</evidence>
<dbReference type="SUPFAM" id="SSF49899">
    <property type="entry name" value="Concanavalin A-like lectins/glucanases"/>
    <property type="match status" value="1"/>
</dbReference>
<keyword evidence="7" id="KW-0963">Cytoplasm</keyword>
<proteinExistence type="inferred from homology"/>
<sequence length="499" mass="56931">MEAEKGNLSLPADEVFMVAAADAATDPVQDLYEEATCSICLEYFKSPVITECGHNFCQACLTQFWEEVDKEASCPQCREKIQQGNLRPNRKLANFVEITKKLSLQKAKVGERRRVCEKHQEPLKLFCKEDQALICVVCDRSKEHRNHDVVPLEEAAQDYKDLICSQLELLKKKKERTLACKSKTEAECQNMLRCTKEKTRQAVEEFRQMRHFLEEQEKILLAQLKVVEKEIASKRDELLARFSEELSSLGGLIQEVEEKQQQPPEELLQDVKNILEKNGKRRKFEVLVGFPVELKWKIWDFCDSILCPVGPMELFKDAVLSRQELQKANIFLDLNTAHQQLILTEDCKSVKYGGKCQDLPVNPERFSRSPSVLGSKGFTGGRHFWEVVVGSEEQWIIGVAKKSMKRKGDLVYSPRGGLWAIGKWGGGYNATNESHFPRLSPVGELKLIRVYLNYAGGQVAFYDADTAAHLYTFSRALFAGETLFPFFHIYGKGHLRISP</sequence>
<evidence type="ECO:0000256" key="14">
    <source>
        <dbReference type="ARBA" id="ARBA00023054"/>
    </source>
</evidence>
<evidence type="ECO:0000259" key="20">
    <source>
        <dbReference type="PROSITE" id="PS50188"/>
    </source>
</evidence>
<gene>
    <name evidence="22" type="primary">LOC110070410</name>
</gene>
<comment type="similarity">
    <text evidence="5">Belongs to the ohanin/vespryn family.</text>
</comment>
<dbReference type="InterPro" id="IPR003879">
    <property type="entry name" value="Butyrophylin_SPRY"/>
</dbReference>
<dbReference type="PROSITE" id="PS50188">
    <property type="entry name" value="B302_SPRY"/>
    <property type="match status" value="1"/>
</dbReference>
<dbReference type="SMART" id="SM00184">
    <property type="entry name" value="RING"/>
    <property type="match status" value="1"/>
</dbReference>
<dbReference type="PRINTS" id="PR01407">
    <property type="entry name" value="BUTYPHLNCDUF"/>
</dbReference>
<dbReference type="Pfam" id="PF15227">
    <property type="entry name" value="zf-C3HC4_4"/>
    <property type="match status" value="1"/>
</dbReference>
<dbReference type="InterPro" id="IPR013083">
    <property type="entry name" value="Znf_RING/FYVE/PHD"/>
</dbReference>
<dbReference type="Gene3D" id="3.30.40.10">
    <property type="entry name" value="Zinc/RING finger domain, C3HC4 (zinc finger)"/>
    <property type="match status" value="1"/>
</dbReference>
<evidence type="ECO:0000256" key="12">
    <source>
        <dbReference type="ARBA" id="ARBA00022786"/>
    </source>
</evidence>
<dbReference type="SUPFAM" id="SSF57845">
    <property type="entry name" value="B-box zinc-binding domain"/>
    <property type="match status" value="1"/>
</dbReference>
<keyword evidence="12" id="KW-0833">Ubl conjugation pathway</keyword>
<comment type="catalytic activity">
    <reaction evidence="1">
        <text>S-ubiquitinyl-[E2 ubiquitin-conjugating enzyme]-L-cysteine + [acceptor protein]-L-lysine = [E2 ubiquitin-conjugating enzyme]-L-cysteine + N(6)-ubiquitinyl-[acceptor protein]-L-lysine.</text>
        <dbReference type="EC" id="2.3.2.27"/>
    </reaction>
</comment>
<dbReference type="InterPro" id="IPR050143">
    <property type="entry name" value="TRIM/RBCC"/>
</dbReference>
<evidence type="ECO:0000259" key="19">
    <source>
        <dbReference type="PROSITE" id="PS50119"/>
    </source>
</evidence>
<dbReference type="Pfam" id="PF13765">
    <property type="entry name" value="PRY"/>
    <property type="match status" value="1"/>
</dbReference>
<keyword evidence="11 16" id="KW-0863">Zinc-finger</keyword>
<dbReference type="InterPro" id="IPR001870">
    <property type="entry name" value="B30.2/SPRY"/>
</dbReference>
<evidence type="ECO:0000256" key="13">
    <source>
        <dbReference type="ARBA" id="ARBA00022833"/>
    </source>
</evidence>
<dbReference type="InterPro" id="IPR000315">
    <property type="entry name" value="Znf_B-box"/>
</dbReference>
<dbReference type="PROSITE" id="PS50089">
    <property type="entry name" value="ZF_RING_2"/>
    <property type="match status" value="1"/>
</dbReference>
<evidence type="ECO:0000256" key="17">
    <source>
        <dbReference type="SAM" id="Coils"/>
    </source>
</evidence>
<keyword evidence="10" id="KW-0479">Metal-binding</keyword>
<evidence type="ECO:0000313" key="21">
    <source>
        <dbReference type="Proteomes" id="UP001652642"/>
    </source>
</evidence>
<evidence type="ECO:0000259" key="18">
    <source>
        <dbReference type="PROSITE" id="PS50089"/>
    </source>
</evidence>
<dbReference type="PANTHER" id="PTHR24103">
    <property type="entry name" value="E3 UBIQUITIN-PROTEIN LIGASE TRIM"/>
    <property type="match status" value="1"/>
</dbReference>
<dbReference type="SUPFAM" id="SSF57850">
    <property type="entry name" value="RING/U-box"/>
    <property type="match status" value="1"/>
</dbReference>
<dbReference type="Pfam" id="PF00643">
    <property type="entry name" value="zf-B_box"/>
    <property type="match status" value="1"/>
</dbReference>
<dbReference type="SMART" id="SM00449">
    <property type="entry name" value="SPRY"/>
    <property type="match status" value="1"/>
</dbReference>
<keyword evidence="21" id="KW-1185">Reference proteome</keyword>
<name>A0ABM5FHD4_9SAUR</name>
<evidence type="ECO:0000256" key="3">
    <source>
        <dbReference type="ARBA" id="ARBA00004906"/>
    </source>
</evidence>
<reference evidence="22" key="2">
    <citation type="submission" date="2025-08" db="UniProtKB">
        <authorList>
            <consortium name="RefSeq"/>
        </authorList>
    </citation>
    <scope>IDENTIFICATION</scope>
</reference>
<keyword evidence="8" id="KW-0808">Transferase</keyword>
<dbReference type="InterPro" id="IPR006574">
    <property type="entry name" value="PRY"/>
</dbReference>
<evidence type="ECO:0000256" key="7">
    <source>
        <dbReference type="ARBA" id="ARBA00022490"/>
    </source>
</evidence>
<comment type="function">
    <text evidence="15">Neurotoxin that produces dose-dependent hypolocomotion and hyperalgesia in mice. May directly act on the central nervous system, as it is 6500-fold more potent when administered intracerebroventricularly than intraperitoneal.</text>
</comment>
<dbReference type="InterPro" id="IPR017907">
    <property type="entry name" value="Znf_RING_CS"/>
</dbReference>
<comment type="similarity">
    <text evidence="4">Belongs to the TRIM/RBCC family.</text>
</comment>
<evidence type="ECO:0000256" key="11">
    <source>
        <dbReference type="ARBA" id="ARBA00022771"/>
    </source>
</evidence>
<keyword evidence="9" id="KW-0528">Neurotoxin</keyword>
<evidence type="ECO:0000256" key="5">
    <source>
        <dbReference type="ARBA" id="ARBA00009651"/>
    </source>
</evidence>
<dbReference type="EC" id="2.3.2.27" evidence="6"/>
<dbReference type="SMART" id="SM00336">
    <property type="entry name" value="BBOX"/>
    <property type="match status" value="1"/>
</dbReference>
<keyword evidence="14 17" id="KW-0175">Coiled coil</keyword>
<dbReference type="PROSITE" id="PS00518">
    <property type="entry name" value="ZF_RING_1"/>
    <property type="match status" value="1"/>
</dbReference>
<evidence type="ECO:0000256" key="4">
    <source>
        <dbReference type="ARBA" id="ARBA00008518"/>
    </source>
</evidence>
<keyword evidence="13" id="KW-0862">Zinc</keyword>
<evidence type="ECO:0000256" key="15">
    <source>
        <dbReference type="ARBA" id="ARBA00034460"/>
    </source>
</evidence>
<dbReference type="CDD" id="cd19762">
    <property type="entry name" value="Bbox2_TRIM7-like"/>
    <property type="match status" value="1"/>
</dbReference>
<dbReference type="SMART" id="SM00589">
    <property type="entry name" value="PRY"/>
    <property type="match status" value="1"/>
</dbReference>
<dbReference type="CDD" id="cd12888">
    <property type="entry name" value="SPRY_PRY_TRIM7_like"/>
    <property type="match status" value="1"/>
</dbReference>
<comment type="pathway">
    <text evidence="3">Protein modification; protein ubiquitination.</text>
</comment>
<protein>
    <recommendedName>
        <fullName evidence="6">RING-type E3 ubiquitin transferase</fullName>
        <ecNumber evidence="6">2.3.2.27</ecNumber>
    </recommendedName>
</protein>
<feature type="domain" description="B box-type" evidence="19">
    <location>
        <begin position="111"/>
        <end position="152"/>
    </location>
</feature>
<evidence type="ECO:0000256" key="1">
    <source>
        <dbReference type="ARBA" id="ARBA00000900"/>
    </source>
</evidence>
<comment type="subcellular location">
    <subcellularLocation>
        <location evidence="2">Cytoplasm</location>
    </subcellularLocation>
</comment>
<reference evidence="21" key="1">
    <citation type="submission" date="2025-05" db="UniProtKB">
        <authorList>
            <consortium name="RefSeq"/>
        </authorList>
    </citation>
    <scope>NUCLEOTIDE SEQUENCE [LARGE SCALE GENOMIC DNA]</scope>
</reference>
<dbReference type="RefSeq" id="XP_072844812.1">
    <property type="nucleotide sequence ID" value="XM_072988711.1"/>
</dbReference>
<evidence type="ECO:0000256" key="9">
    <source>
        <dbReference type="ARBA" id="ARBA00022699"/>
    </source>
</evidence>
<feature type="coiled-coil region" evidence="17">
    <location>
        <begin position="196"/>
        <end position="259"/>
    </location>
</feature>
<dbReference type="PROSITE" id="PS50119">
    <property type="entry name" value="ZF_BBOX"/>
    <property type="match status" value="1"/>
</dbReference>
<dbReference type="Gene3D" id="2.60.120.920">
    <property type="match status" value="1"/>
</dbReference>
<dbReference type="InterPro" id="IPR020457">
    <property type="entry name" value="Znf_B-box_chordata"/>
</dbReference>
<dbReference type="CDD" id="cd16594">
    <property type="entry name" value="RING-HC_TRIM7-like_C-IV"/>
    <property type="match status" value="1"/>
</dbReference>
<dbReference type="Pfam" id="PF00622">
    <property type="entry name" value="SPRY"/>
    <property type="match status" value="1"/>
</dbReference>
<dbReference type="InterPro" id="IPR003877">
    <property type="entry name" value="SPRY_dom"/>
</dbReference>
<feature type="domain" description="B30.2/SPRY" evidence="20">
    <location>
        <begin position="310"/>
        <end position="499"/>
    </location>
</feature>
<evidence type="ECO:0000256" key="8">
    <source>
        <dbReference type="ARBA" id="ARBA00022679"/>
    </source>
</evidence>